<evidence type="ECO:0000256" key="2">
    <source>
        <dbReference type="ARBA" id="ARBA00023015"/>
    </source>
</evidence>
<dbReference type="InterPro" id="IPR014036">
    <property type="entry name" value="DeoR-like_C"/>
</dbReference>
<dbReference type="PRINTS" id="PR00037">
    <property type="entry name" value="HTHLACR"/>
</dbReference>
<dbReference type="Pfam" id="PF08220">
    <property type="entry name" value="HTH_DeoR"/>
    <property type="match status" value="1"/>
</dbReference>
<evidence type="ECO:0000256" key="1">
    <source>
        <dbReference type="ARBA" id="ARBA00022491"/>
    </source>
</evidence>
<protein>
    <submittedName>
        <fullName evidence="6">DeoR family transcriptional regulator</fullName>
    </submittedName>
</protein>
<dbReference type="PANTHER" id="PTHR30363">
    <property type="entry name" value="HTH-TYPE TRANSCRIPTIONAL REGULATOR SRLR-RELATED"/>
    <property type="match status" value="1"/>
</dbReference>
<dbReference type="PROSITE" id="PS00894">
    <property type="entry name" value="HTH_DEOR_1"/>
    <property type="match status" value="1"/>
</dbReference>
<dbReference type="RefSeq" id="WP_189411490.1">
    <property type="nucleotide sequence ID" value="NZ_BMYJ01000005.1"/>
</dbReference>
<keyword evidence="3" id="KW-0238">DNA-binding</keyword>
<dbReference type="InterPro" id="IPR037171">
    <property type="entry name" value="NagB/RpiA_transferase-like"/>
</dbReference>
<dbReference type="PANTHER" id="PTHR30363:SF4">
    <property type="entry name" value="GLYCEROL-3-PHOSPHATE REGULON REPRESSOR"/>
    <property type="match status" value="1"/>
</dbReference>
<reference evidence="6" key="1">
    <citation type="journal article" date="2014" name="Int. J. Syst. Evol. Microbiol.">
        <title>Complete genome sequence of Corynebacterium casei LMG S-19264T (=DSM 44701T), isolated from a smear-ripened cheese.</title>
        <authorList>
            <consortium name="US DOE Joint Genome Institute (JGI-PGF)"/>
            <person name="Walter F."/>
            <person name="Albersmeier A."/>
            <person name="Kalinowski J."/>
            <person name="Ruckert C."/>
        </authorList>
    </citation>
    <scope>NUCLEOTIDE SEQUENCE</scope>
    <source>
        <strain evidence="6">KCTC 23310</strain>
    </source>
</reference>
<dbReference type="InterPro" id="IPR001034">
    <property type="entry name" value="DeoR_HTH"/>
</dbReference>
<dbReference type="GO" id="GO:0003700">
    <property type="term" value="F:DNA-binding transcription factor activity"/>
    <property type="evidence" value="ECO:0007669"/>
    <property type="project" value="InterPro"/>
</dbReference>
<reference evidence="6" key="2">
    <citation type="submission" date="2020-09" db="EMBL/GenBank/DDBJ databases">
        <authorList>
            <person name="Sun Q."/>
            <person name="Kim S."/>
        </authorList>
    </citation>
    <scope>NUCLEOTIDE SEQUENCE</scope>
    <source>
        <strain evidence="6">KCTC 23310</strain>
    </source>
</reference>
<evidence type="ECO:0000256" key="4">
    <source>
        <dbReference type="ARBA" id="ARBA00023163"/>
    </source>
</evidence>
<dbReference type="EMBL" id="BMYJ01000005">
    <property type="protein sequence ID" value="GHC56465.1"/>
    <property type="molecule type" value="Genomic_DNA"/>
</dbReference>
<dbReference type="Gene3D" id="3.40.50.1360">
    <property type="match status" value="1"/>
</dbReference>
<dbReference type="Pfam" id="PF00455">
    <property type="entry name" value="DeoRC"/>
    <property type="match status" value="1"/>
</dbReference>
<keyword evidence="2" id="KW-0805">Transcription regulation</keyword>
<evidence type="ECO:0000256" key="3">
    <source>
        <dbReference type="ARBA" id="ARBA00023125"/>
    </source>
</evidence>
<evidence type="ECO:0000259" key="5">
    <source>
        <dbReference type="PROSITE" id="PS51000"/>
    </source>
</evidence>
<dbReference type="SMART" id="SM00420">
    <property type="entry name" value="HTH_DEOR"/>
    <property type="match status" value="1"/>
</dbReference>
<dbReference type="InterPro" id="IPR036390">
    <property type="entry name" value="WH_DNA-bd_sf"/>
</dbReference>
<dbReference type="GO" id="GO:0003677">
    <property type="term" value="F:DNA binding"/>
    <property type="evidence" value="ECO:0007669"/>
    <property type="project" value="UniProtKB-KW"/>
</dbReference>
<organism evidence="6 7">
    <name type="scientific">Neogemmobacter tilapiae</name>
    <dbReference type="NCBI Taxonomy" id="875041"/>
    <lineage>
        <taxon>Bacteria</taxon>
        <taxon>Pseudomonadati</taxon>
        <taxon>Pseudomonadota</taxon>
        <taxon>Alphaproteobacteria</taxon>
        <taxon>Rhodobacterales</taxon>
        <taxon>Paracoccaceae</taxon>
        <taxon>Neogemmobacter</taxon>
    </lineage>
</organism>
<evidence type="ECO:0000313" key="6">
    <source>
        <dbReference type="EMBL" id="GHC56465.1"/>
    </source>
</evidence>
<feature type="domain" description="HTH deoR-type" evidence="5">
    <location>
        <begin position="3"/>
        <end position="58"/>
    </location>
</feature>
<comment type="caution">
    <text evidence="6">The sequence shown here is derived from an EMBL/GenBank/DDBJ whole genome shotgun (WGS) entry which is preliminary data.</text>
</comment>
<gene>
    <name evidence="6" type="ORF">GCM10007315_19760</name>
</gene>
<dbReference type="PROSITE" id="PS51000">
    <property type="entry name" value="HTH_DEOR_2"/>
    <property type="match status" value="1"/>
</dbReference>
<keyword evidence="4" id="KW-0804">Transcription</keyword>
<dbReference type="AlphaFoldDB" id="A0A918TNE1"/>
<sequence length="238" mass="25066">MLTTERKSLLLARLAQTGRLVARDLAAELALSEDTIRRDLRELAAEGHLLRVHGGALPLSPTHRPMAQRQGMQVQAKAQLAQKGAALIRPGQIVILDGGTTHLALVAALPKDLPCTIITHAPGIAAALEPFPKIEVILIGGRLMRHSMVAMGAETTASFARIRADLCFLGVTGVHPETGLTTGDAEEAALKRIMLGQAAEGVVLATEDKLGTSSPWGIAGLNTVRVVTTGDRPVWLGA</sequence>
<keyword evidence="7" id="KW-1185">Reference proteome</keyword>
<accession>A0A918TNE1</accession>
<dbReference type="SUPFAM" id="SSF46785">
    <property type="entry name" value="Winged helix' DNA-binding domain"/>
    <property type="match status" value="1"/>
</dbReference>
<evidence type="ECO:0000313" key="7">
    <source>
        <dbReference type="Proteomes" id="UP000638981"/>
    </source>
</evidence>
<keyword evidence="1" id="KW-0678">Repressor</keyword>
<dbReference type="InterPro" id="IPR050313">
    <property type="entry name" value="Carb_Metab_HTH_regulators"/>
</dbReference>
<proteinExistence type="predicted"/>
<dbReference type="InterPro" id="IPR018356">
    <property type="entry name" value="Tscrpt_reg_HTH_DeoR_CS"/>
</dbReference>
<dbReference type="SMART" id="SM01134">
    <property type="entry name" value="DeoRC"/>
    <property type="match status" value="1"/>
</dbReference>
<dbReference type="SUPFAM" id="SSF100950">
    <property type="entry name" value="NagB/RpiA/CoA transferase-like"/>
    <property type="match status" value="1"/>
</dbReference>
<name>A0A918TNE1_9RHOB</name>
<dbReference type="Proteomes" id="UP000638981">
    <property type="component" value="Unassembled WGS sequence"/>
</dbReference>